<sequence length="160" mass="18936">REKDWIINFKRVYRLWYQEGLKVPRKQHKKRGFDGSSANACHRKRPEHYNHIWSYDFLSERLENGRRVKLLVVIDEFTRECLAIDVNRKIKGPDVVEVLRYLFAVRGAPEFIRSDNGPEFVSEVVKKFLRNSGVDTLYIEPGSPWENSYVESFNSNTDLI</sequence>
<organism evidence="2">
    <name type="scientific">marine sediment metagenome</name>
    <dbReference type="NCBI Taxonomy" id="412755"/>
    <lineage>
        <taxon>unclassified sequences</taxon>
        <taxon>metagenomes</taxon>
        <taxon>ecological metagenomes</taxon>
    </lineage>
</organism>
<dbReference type="Pfam" id="PF00665">
    <property type="entry name" value="rve"/>
    <property type="match status" value="1"/>
</dbReference>
<dbReference type="AlphaFoldDB" id="X1NNH5"/>
<dbReference type="SUPFAM" id="SSF53098">
    <property type="entry name" value="Ribonuclease H-like"/>
    <property type="match status" value="1"/>
</dbReference>
<dbReference type="GO" id="GO:0003676">
    <property type="term" value="F:nucleic acid binding"/>
    <property type="evidence" value="ECO:0007669"/>
    <property type="project" value="InterPro"/>
</dbReference>
<dbReference type="GO" id="GO:0015074">
    <property type="term" value="P:DNA integration"/>
    <property type="evidence" value="ECO:0007669"/>
    <property type="project" value="InterPro"/>
</dbReference>
<comment type="caution">
    <text evidence="2">The sequence shown here is derived from an EMBL/GenBank/DDBJ whole genome shotgun (WGS) entry which is preliminary data.</text>
</comment>
<dbReference type="InterPro" id="IPR001584">
    <property type="entry name" value="Integrase_cat-core"/>
</dbReference>
<evidence type="ECO:0000259" key="1">
    <source>
        <dbReference type="PROSITE" id="PS50994"/>
    </source>
</evidence>
<dbReference type="Gene3D" id="3.30.420.10">
    <property type="entry name" value="Ribonuclease H-like superfamily/Ribonuclease H"/>
    <property type="match status" value="1"/>
</dbReference>
<proteinExistence type="predicted"/>
<dbReference type="PANTHER" id="PTHR47515:SF1">
    <property type="entry name" value="BLR2054 PROTEIN"/>
    <property type="match status" value="1"/>
</dbReference>
<name>X1NNH5_9ZZZZ</name>
<reference evidence="2" key="1">
    <citation type="journal article" date="2014" name="Front. Microbiol.">
        <title>High frequency of phylogenetically diverse reductive dehalogenase-homologous genes in deep subseafloor sedimentary metagenomes.</title>
        <authorList>
            <person name="Kawai M."/>
            <person name="Futagami T."/>
            <person name="Toyoda A."/>
            <person name="Takaki Y."/>
            <person name="Nishi S."/>
            <person name="Hori S."/>
            <person name="Arai W."/>
            <person name="Tsubouchi T."/>
            <person name="Morono Y."/>
            <person name="Uchiyama I."/>
            <person name="Ito T."/>
            <person name="Fujiyama A."/>
            <person name="Inagaki F."/>
            <person name="Takami H."/>
        </authorList>
    </citation>
    <scope>NUCLEOTIDE SEQUENCE</scope>
    <source>
        <strain evidence="2">Expedition CK06-06</strain>
    </source>
</reference>
<accession>X1NNH5</accession>
<gene>
    <name evidence="2" type="ORF">S06H3_28379</name>
</gene>
<dbReference type="PANTHER" id="PTHR47515">
    <property type="entry name" value="LOW CALCIUM RESPONSE LOCUS PROTEIN T"/>
    <property type="match status" value="1"/>
</dbReference>
<dbReference type="InterPro" id="IPR012337">
    <property type="entry name" value="RNaseH-like_sf"/>
</dbReference>
<evidence type="ECO:0000313" key="2">
    <source>
        <dbReference type="EMBL" id="GAI28355.1"/>
    </source>
</evidence>
<dbReference type="PROSITE" id="PS50994">
    <property type="entry name" value="INTEGRASE"/>
    <property type="match status" value="1"/>
</dbReference>
<feature type="domain" description="Integrase catalytic" evidence="1">
    <location>
        <begin position="42"/>
        <end position="160"/>
    </location>
</feature>
<dbReference type="InterPro" id="IPR036397">
    <property type="entry name" value="RNaseH_sf"/>
</dbReference>
<dbReference type="EMBL" id="BARV01016555">
    <property type="protein sequence ID" value="GAI28355.1"/>
    <property type="molecule type" value="Genomic_DNA"/>
</dbReference>
<protein>
    <recommendedName>
        <fullName evidence="1">Integrase catalytic domain-containing protein</fullName>
    </recommendedName>
</protein>
<feature type="non-terminal residue" evidence="2">
    <location>
        <position position="1"/>
    </location>
</feature>